<keyword evidence="8 10" id="KW-0804">Transcription</keyword>
<comment type="caution">
    <text evidence="15">The sequence shown here is derived from an EMBL/GenBank/DDBJ whole genome shotgun (WGS) entry which is preliminary data.</text>
</comment>
<dbReference type="AlphaFoldDB" id="A0A8H4RP95"/>
<evidence type="ECO:0000256" key="3">
    <source>
        <dbReference type="ARBA" id="ARBA00007682"/>
    </source>
</evidence>
<evidence type="ECO:0000256" key="12">
    <source>
        <dbReference type="SAM" id="MobiDB-lite"/>
    </source>
</evidence>
<dbReference type="PANTHER" id="PTHR23326">
    <property type="entry name" value="CCR4 NOT-RELATED"/>
    <property type="match status" value="1"/>
</dbReference>
<keyword evidence="9 10" id="KW-0539">Nucleus</keyword>
<feature type="domain" description="NOT2/NOT3/NOT5 C-terminal" evidence="14">
    <location>
        <begin position="531"/>
        <end position="655"/>
    </location>
</feature>
<feature type="coiled-coil region" evidence="11">
    <location>
        <begin position="124"/>
        <end position="158"/>
    </location>
</feature>
<feature type="compositionally biased region" description="Basic residues" evidence="12">
    <location>
        <begin position="685"/>
        <end position="698"/>
    </location>
</feature>
<evidence type="ECO:0000256" key="5">
    <source>
        <dbReference type="ARBA" id="ARBA00022491"/>
    </source>
</evidence>
<keyword evidence="7 10" id="KW-0805">Transcription regulation</keyword>
<feature type="compositionally biased region" description="Low complexity" evidence="12">
    <location>
        <begin position="421"/>
        <end position="438"/>
    </location>
</feature>
<protein>
    <recommendedName>
        <fullName evidence="10">General negative regulator of transcription subunit</fullName>
    </recommendedName>
</protein>
<keyword evidence="4 10" id="KW-0963">Cytoplasm</keyword>
<reference evidence="15 16" key="1">
    <citation type="submission" date="2020-03" db="EMBL/GenBank/DDBJ databases">
        <title>Draft Genome Sequence of Cudoniella acicularis.</title>
        <authorList>
            <person name="Buettner E."/>
            <person name="Kellner H."/>
        </authorList>
    </citation>
    <scope>NUCLEOTIDE SEQUENCE [LARGE SCALE GENOMIC DNA]</scope>
    <source>
        <strain evidence="15 16">DSM 108380</strain>
    </source>
</reference>
<dbReference type="GO" id="GO:0005634">
    <property type="term" value="C:nucleus"/>
    <property type="evidence" value="ECO:0007669"/>
    <property type="project" value="UniProtKB-SubCell"/>
</dbReference>
<dbReference type="Pfam" id="PF04065">
    <property type="entry name" value="Not3"/>
    <property type="match status" value="1"/>
</dbReference>
<dbReference type="Proteomes" id="UP000566819">
    <property type="component" value="Unassembled WGS sequence"/>
</dbReference>
<evidence type="ECO:0000256" key="7">
    <source>
        <dbReference type="ARBA" id="ARBA00023015"/>
    </source>
</evidence>
<evidence type="ECO:0000256" key="10">
    <source>
        <dbReference type="PIRNR" id="PIRNR005290"/>
    </source>
</evidence>
<proteinExistence type="inferred from homology"/>
<dbReference type="PIRSF" id="PIRSF005290">
    <property type="entry name" value="NOT_su_3_5"/>
    <property type="match status" value="1"/>
</dbReference>
<sequence>MAARKLQQEVDKCFKKVSEGVAEFESIYEKIEQSTNAAQKEKQEDNLKREIKKLQRLRDQIKTWAASNDIKDKGPLLENRKLIETQMEKFKAVEKAMKTKAYSKEGLSAAAKLDPKERAKMEACDFLSNMVDELERQIETLEAEGESIQATMKKGKNQTSKADRMAEIERITDRHKWHQGKLELIKRSLENGGVETEQVNDLEESIRYYVTDGMNEDFMEDDEMYDDLNLQEEEDNYGMNNDNDRVSSQDTQSIQEEGPDADFRSSSLPAGKSKAPSTTDGPAAARRPSTQMKSPLPSLATLHTPLQSTSNGAMKPAAVPTRPPGETLKYASAAAAAAASDKMGIAPLPPPPENLPPPNTSSAHPPLPSQAGRRPSITASPTAVHAQPASSIQGPSRPAVPVTTSVSDTPTSAQTKSPALSQSSAVPSGSSSSQPQSVEKVESSRLGACRASSGKAPAIPETAESPRAPSAQANGITNGVKSVVADDSDESIYHLPSGLQDLLQSFEATQRRVNNAPSQSSQRMLAASLASAPDMLDIGAPRNYKPEIRFNTPAYYPQELDPVFDDPRLYSRIDPDTLFYVFYYKQGTYQQYLAAKALKDQSWRFHKQYQTWFQRHEEPKTITEEFEQGTYRFFDYESTWMNRRKADFKFAYKFLEDDIFITSMRHFNSFNRPTPLPVPSFQPRASHHPHRGVGHHSHAYSSIPTPKPRRRRRRRIAPTGPSAHGEAVSSVKKIFLERLHRQLRCRSSSSLALS</sequence>
<evidence type="ECO:0000259" key="13">
    <source>
        <dbReference type="Pfam" id="PF04065"/>
    </source>
</evidence>
<feature type="compositionally biased region" description="Low complexity" evidence="12">
    <location>
        <begin position="399"/>
        <end position="413"/>
    </location>
</feature>
<comment type="subcellular location">
    <subcellularLocation>
        <location evidence="2 10">Cytoplasm</location>
    </subcellularLocation>
    <subcellularLocation>
        <location evidence="1 10">Nucleus</location>
    </subcellularLocation>
</comment>
<dbReference type="Gene3D" id="2.30.30.1020">
    <property type="entry name" value="CCR4-NOT complex subunit 2/3/5, C-terminal domain"/>
    <property type="match status" value="1"/>
</dbReference>
<accession>A0A8H4RP95</accession>
<dbReference type="EMBL" id="JAAMPI010000247">
    <property type="protein sequence ID" value="KAF4633589.1"/>
    <property type="molecule type" value="Genomic_DNA"/>
</dbReference>
<evidence type="ECO:0000256" key="1">
    <source>
        <dbReference type="ARBA" id="ARBA00004123"/>
    </source>
</evidence>
<gene>
    <name evidence="15" type="ORF">G7Y89_g4525</name>
</gene>
<evidence type="ECO:0000256" key="6">
    <source>
        <dbReference type="ARBA" id="ARBA00022553"/>
    </source>
</evidence>
<feature type="domain" description="CCR4-Not complex component Not N-terminal" evidence="13">
    <location>
        <begin position="3"/>
        <end position="231"/>
    </location>
</feature>
<dbReference type="GO" id="GO:0006355">
    <property type="term" value="P:regulation of DNA-templated transcription"/>
    <property type="evidence" value="ECO:0007669"/>
    <property type="project" value="InterPro"/>
</dbReference>
<dbReference type="InterPro" id="IPR007207">
    <property type="entry name" value="Not_N"/>
</dbReference>
<keyword evidence="11" id="KW-0175">Coiled coil</keyword>
<feature type="region of interest" description="Disordered" evidence="12">
    <location>
        <begin position="234"/>
        <end position="325"/>
    </location>
</feature>
<feature type="compositionally biased region" description="Pro residues" evidence="12">
    <location>
        <begin position="347"/>
        <end position="359"/>
    </location>
</feature>
<evidence type="ECO:0000256" key="9">
    <source>
        <dbReference type="ARBA" id="ARBA00023242"/>
    </source>
</evidence>
<dbReference type="InterPro" id="IPR012270">
    <property type="entry name" value="CCR4-NOT_su3/5"/>
</dbReference>
<dbReference type="GO" id="GO:0000289">
    <property type="term" value="P:nuclear-transcribed mRNA poly(A) tail shortening"/>
    <property type="evidence" value="ECO:0007669"/>
    <property type="project" value="UniProtKB-ARBA"/>
</dbReference>
<dbReference type="FunFam" id="2.30.30.1020:FF:000006">
    <property type="entry name" value="CCR4-NOT transcription complex, subunit 3"/>
    <property type="match status" value="1"/>
</dbReference>
<comment type="similarity">
    <text evidence="3 10">Belongs to the CNOT2/3/5 family.</text>
</comment>
<dbReference type="InterPro" id="IPR040168">
    <property type="entry name" value="Not2/3/5"/>
</dbReference>
<evidence type="ECO:0000259" key="14">
    <source>
        <dbReference type="Pfam" id="PF04153"/>
    </source>
</evidence>
<feature type="region of interest" description="Disordered" evidence="12">
    <location>
        <begin position="678"/>
        <end position="725"/>
    </location>
</feature>
<comment type="function">
    <text evidence="10">Acts as component of the CCR4-NOT core complex, which in the nucleus seems to be a general transcription factor, and in the cytoplasm the major mRNA deadenylase involved in mRNA turnover. The NOT protein subcomplex negatively regulates the basal and activated transcription of many genes. Preferentially affects TC-type TATA element-dependent transcription. Could directly or indirectly inhibit component(s) of the general transcription machinery.</text>
</comment>
<evidence type="ECO:0000256" key="2">
    <source>
        <dbReference type="ARBA" id="ARBA00004496"/>
    </source>
</evidence>
<dbReference type="InterPro" id="IPR038635">
    <property type="entry name" value="CCR4-NOT_su2/3/5_C_sf"/>
</dbReference>
<evidence type="ECO:0000256" key="8">
    <source>
        <dbReference type="ARBA" id="ARBA00023163"/>
    </source>
</evidence>
<feature type="region of interest" description="Disordered" evidence="12">
    <location>
        <begin position="343"/>
        <end position="474"/>
    </location>
</feature>
<dbReference type="InterPro" id="IPR007282">
    <property type="entry name" value="NOT2/3/5_C"/>
</dbReference>
<name>A0A8H4RP95_9HELO</name>
<evidence type="ECO:0000256" key="11">
    <source>
        <dbReference type="SAM" id="Coils"/>
    </source>
</evidence>
<evidence type="ECO:0000313" key="16">
    <source>
        <dbReference type="Proteomes" id="UP000566819"/>
    </source>
</evidence>
<evidence type="ECO:0000313" key="15">
    <source>
        <dbReference type="EMBL" id="KAF4633589.1"/>
    </source>
</evidence>
<dbReference type="Pfam" id="PF04153">
    <property type="entry name" value="NOT2_3_5_C"/>
    <property type="match status" value="1"/>
</dbReference>
<dbReference type="GO" id="GO:0000932">
    <property type="term" value="C:P-body"/>
    <property type="evidence" value="ECO:0007669"/>
    <property type="project" value="UniProtKB-UniRule"/>
</dbReference>
<dbReference type="OrthoDB" id="293823at2759"/>
<evidence type="ECO:0000256" key="4">
    <source>
        <dbReference type="ARBA" id="ARBA00022490"/>
    </source>
</evidence>
<keyword evidence="16" id="KW-1185">Reference proteome</keyword>
<feature type="coiled-coil region" evidence="11">
    <location>
        <begin position="30"/>
        <end position="67"/>
    </location>
</feature>
<keyword evidence="5 10" id="KW-0678">Repressor</keyword>
<keyword evidence="6" id="KW-0597">Phosphoprotein</keyword>
<feature type="compositionally biased region" description="Basic residues" evidence="12">
    <location>
        <begin position="707"/>
        <end position="716"/>
    </location>
</feature>
<dbReference type="GO" id="GO:0030015">
    <property type="term" value="C:CCR4-NOT core complex"/>
    <property type="evidence" value="ECO:0007669"/>
    <property type="project" value="UniProtKB-UniRule"/>
</dbReference>
<keyword evidence="10" id="KW-0010">Activator</keyword>
<organism evidence="15 16">
    <name type="scientific">Cudoniella acicularis</name>
    <dbReference type="NCBI Taxonomy" id="354080"/>
    <lineage>
        <taxon>Eukaryota</taxon>
        <taxon>Fungi</taxon>
        <taxon>Dikarya</taxon>
        <taxon>Ascomycota</taxon>
        <taxon>Pezizomycotina</taxon>
        <taxon>Leotiomycetes</taxon>
        <taxon>Helotiales</taxon>
        <taxon>Tricladiaceae</taxon>
        <taxon>Cudoniella</taxon>
    </lineage>
</organism>